<dbReference type="EMBL" id="ANNX02000053">
    <property type="protein sequence ID" value="KYC34963.1"/>
    <property type="molecule type" value="Genomic_DNA"/>
</dbReference>
<keyword evidence="3" id="KW-1185">Reference proteome</keyword>
<dbReference type="GO" id="GO:0003677">
    <property type="term" value="F:DNA binding"/>
    <property type="evidence" value="ECO:0007669"/>
    <property type="project" value="UniProtKB-KW"/>
</dbReference>
<protein>
    <recommendedName>
        <fullName evidence="4">Transposase</fullName>
    </recommendedName>
</protein>
<accession>A0A139WRA7</accession>
<reference evidence="2 3" key="1">
    <citation type="journal article" date="2013" name="Genome Biol. Evol.">
        <title>Genomes of Stigonematalean cyanobacteria (subsection V) and the evolution of oxygenic photosynthesis from prokaryotes to plastids.</title>
        <authorList>
            <person name="Dagan T."/>
            <person name="Roettger M."/>
            <person name="Stucken K."/>
            <person name="Landan G."/>
            <person name="Koch R."/>
            <person name="Major P."/>
            <person name="Gould S.B."/>
            <person name="Goremykin V.V."/>
            <person name="Rippka R."/>
            <person name="Tandeau de Marsac N."/>
            <person name="Gugger M."/>
            <person name="Lockhart P.J."/>
            <person name="Allen J.F."/>
            <person name="Brune I."/>
            <person name="Maus I."/>
            <person name="Puhler A."/>
            <person name="Martin W.F."/>
        </authorList>
    </citation>
    <scope>NUCLEOTIDE SEQUENCE [LARGE SCALE GENOMIC DNA]</scope>
    <source>
        <strain evidence="2 3">PCC 7110</strain>
    </source>
</reference>
<gene>
    <name evidence="2" type="ORF">WA1_09440</name>
</gene>
<dbReference type="STRING" id="128403.WA1_09440"/>
<sequence>MITLTYVKGLPTPAEELNSLGFTEFEMFLTAYSPVFHKAACETANYLLSGQSFDKSSWNTYLQKTYYISKRHANGVISYVQGAVDASKKNRLNHIKTLEGNLKSINTWIAKSEKKLKNASSFYAKKNWHKSKAGCKFPLSCSIKYKNTNWQYLRFQLHNKKRRAYQLSKQIEHLKAAPIHTVISKNQVFIVGSKDESFGNQVCQWNGTTLKFRVPACLESKFGKYVQTNLGNFERKINRLPKDSAKTWHFYRKNGKWNVGIQFTPSPVEQVSRHSVYGCIGIDLNPGSIGWAYVDRDGNLKAHGQIPLQMGLPSGLQDAQIVEACLKLVKLALKYACPIVCEELEFSAKKEQLREGGRKYARMLSSWAYSRFYELLESILSNRGIYLMKVNPAYTSIIGLVKYARQYGLASDEAAALAIARRGMRLTEKLPRSVSAYLSVKEGKHVWSFWYQLNKLLKSRAGISSRHDYFSISNWELVVKQWSEQFGHSKQKRTSS</sequence>
<comment type="caution">
    <text evidence="2">The sequence shown here is derived from an EMBL/GenBank/DDBJ whole genome shotgun (WGS) entry which is preliminary data.</text>
</comment>
<dbReference type="InterPro" id="IPR010095">
    <property type="entry name" value="Cas12f1-like_TNB"/>
</dbReference>
<organism evidence="2 3">
    <name type="scientific">Scytonema hofmannii PCC 7110</name>
    <dbReference type="NCBI Taxonomy" id="128403"/>
    <lineage>
        <taxon>Bacteria</taxon>
        <taxon>Bacillati</taxon>
        <taxon>Cyanobacteriota</taxon>
        <taxon>Cyanophyceae</taxon>
        <taxon>Nostocales</taxon>
        <taxon>Scytonemataceae</taxon>
        <taxon>Scytonema</taxon>
    </lineage>
</organism>
<name>A0A139WRA7_9CYAN</name>
<evidence type="ECO:0000313" key="3">
    <source>
        <dbReference type="Proteomes" id="UP000076925"/>
    </source>
</evidence>
<dbReference type="OrthoDB" id="501744at2"/>
<keyword evidence="1" id="KW-0238">DNA-binding</keyword>
<evidence type="ECO:0008006" key="4">
    <source>
        <dbReference type="Google" id="ProtNLM"/>
    </source>
</evidence>
<dbReference type="NCBIfam" id="TIGR01766">
    <property type="entry name" value="IS200/IS605 family accessory protein TnpB-like domain"/>
    <property type="match status" value="1"/>
</dbReference>
<evidence type="ECO:0000256" key="1">
    <source>
        <dbReference type="ARBA" id="ARBA00023125"/>
    </source>
</evidence>
<proteinExistence type="predicted"/>
<evidence type="ECO:0000313" key="2">
    <source>
        <dbReference type="EMBL" id="KYC34963.1"/>
    </source>
</evidence>
<dbReference type="Proteomes" id="UP000076925">
    <property type="component" value="Unassembled WGS sequence"/>
</dbReference>
<dbReference type="RefSeq" id="WP_017743746.1">
    <property type="nucleotide sequence ID" value="NZ_KQ976354.1"/>
</dbReference>
<dbReference type="AlphaFoldDB" id="A0A139WRA7"/>